<dbReference type="STRING" id="1658172.A0A1B7P7H3"/>
<dbReference type="EMBL" id="LGUA01000039">
    <property type="protein sequence ID" value="OAX84939.1"/>
    <property type="molecule type" value="Genomic_DNA"/>
</dbReference>
<feature type="transmembrane region" description="Helical" evidence="2">
    <location>
        <begin position="632"/>
        <end position="657"/>
    </location>
</feature>
<feature type="region of interest" description="Disordered" evidence="1">
    <location>
        <begin position="1"/>
        <end position="80"/>
    </location>
</feature>
<protein>
    <submittedName>
        <fullName evidence="3">Uncharacterized protein</fullName>
    </submittedName>
</protein>
<comment type="caution">
    <text evidence="3">The sequence shown here is derived from an EMBL/GenBank/DDBJ whole genome shotgun (WGS) entry which is preliminary data.</text>
</comment>
<feature type="compositionally biased region" description="Basic and acidic residues" evidence="1">
    <location>
        <begin position="1239"/>
        <end position="1248"/>
    </location>
</feature>
<feature type="region of interest" description="Disordered" evidence="1">
    <location>
        <begin position="1234"/>
        <end position="1264"/>
    </location>
</feature>
<keyword evidence="2" id="KW-0812">Transmembrane</keyword>
<evidence type="ECO:0000256" key="2">
    <source>
        <dbReference type="SAM" id="Phobius"/>
    </source>
</evidence>
<feature type="transmembrane region" description="Helical" evidence="2">
    <location>
        <begin position="132"/>
        <end position="155"/>
    </location>
</feature>
<dbReference type="PANTHER" id="PTHR37544">
    <property type="entry name" value="SPRAY-RELATED"/>
    <property type="match status" value="1"/>
</dbReference>
<feature type="compositionally biased region" description="Low complexity" evidence="1">
    <location>
        <begin position="70"/>
        <end position="80"/>
    </location>
</feature>
<evidence type="ECO:0000313" key="4">
    <source>
        <dbReference type="Proteomes" id="UP000091918"/>
    </source>
</evidence>
<feature type="transmembrane region" description="Helical" evidence="2">
    <location>
        <begin position="861"/>
        <end position="879"/>
    </location>
</feature>
<dbReference type="InterPro" id="IPR021840">
    <property type="entry name" value="DUF3433"/>
</dbReference>
<feature type="transmembrane region" description="Helical" evidence="2">
    <location>
        <begin position="238"/>
        <end position="260"/>
    </location>
</feature>
<feature type="compositionally biased region" description="Acidic residues" evidence="1">
    <location>
        <begin position="35"/>
        <end position="47"/>
    </location>
</feature>
<accession>A0A1B7P7H3</accession>
<name>A0A1B7P7H3_9EURO</name>
<keyword evidence="2" id="KW-0472">Membrane</keyword>
<feature type="transmembrane region" description="Helical" evidence="2">
    <location>
        <begin position="1286"/>
        <end position="1304"/>
    </location>
</feature>
<proteinExistence type="predicted"/>
<sequence>MHLGGEPALEENPEQQTDYELTPLRPSNPAHFNSDDDLWEPVLDQEEALQVYPRGESEDFIPPPTPTPTPTLTSTPTQTSIAAPATADDDALLLSNQVTSPTVFSKRPTRSSSVSHYEDGKALWTPFWLRKITLLGFIILFTLLWISLFVLWLFVKRKNGLEISLTSNRYVWRFAPAAVLIIVAGLWRQVDYHCKATYPWYEMRKGLSKASSSMTLDYISAFQLNVFFKAIKSGHHSVAASVLGFVLLKLALVFSTGLLVSTPTTLVDTSYPLSIRTKLDENDWAGKALANQQEFLRSATPNSIYAFFGILAAGMMDPVGSKDGFAFQTFGLRDNHPAARRVGSMSTNVNVFVPLPICELTNVTIQPTAALHEFSNITGGGAVHLGISSTTCRLGFSNYTKVYMQMKNPRTQLCEPHELVAEMKLVNCTEKAPQRPSSAPFDDENGDVRWLLAISDIRYSQTFAPSSTQSPNITSWSRDVEQVTAILCKPQYTIMRRNLTYEHLASGAASRIHLQPPDERPSIVNLERITSSVFNEAILQSLKAGAQLFRPINSQPETLPSNDGVNTLFQLMVKSSTGGATLEKFLEGEIMSRAFQRVYSGVASQFVQQNLIVPTSEDSTGKVVYVEDRLHVGIISLWVMFACFISLSLLSVIILLMGPSAITPRDPDSIAAQATILVSSNELQPLLQDAGHLSDRGIGDKLRNYTFRTSTYQSFKITARYGLRESVTSLDERAIEASGFWKPLAARKAILTLTYVMPILAIAALEVMQQLSNRNKGLMTIHTEKWKSLPQYLCALVAVGVATLYNNLDFTVAMLTPFEALRKGNVTAGRSILTHLLGKIPLVALWEAIRGRHIGAVSSTTAAFAASFLTVIVSGLWNLDVTVVLSHSVAASRADAWDTTLKNYSSNDGNAGLVFSLLQYHNLSTPPWTWNELVFPKIRVDTPNTRPESLGQEKYAAQSPITYTFTLPALRPTLNCRLLTADDIHLKSFYGPGSHSGDYRTVTTASVRPQLPSKCRVSLPENLTTTEFSLTYLEVDRSPTDGGYIGSLFDLYLPPRDPKHLMELWERPDNPFGCPSIGIIFGYMRANHTSLTNLTAAICGQEIQEIPTEVTFSEDANLGFIDQTHPPRYNDTGRLKLLTNGTNGFSSFSFRVQEILRLTLETRSRNTLEAGQPSGPETYDSIFNEIIHGPHSGISPESLMGAANANKLLDVVNDYYRLYMAQVINLTLRKPIRGSTSETKQRRQAADDREGDDDNDAATPITSLQNFTGTLHTATPRLKSNFGPKLALQLVLAAMIILGSLAVYTMRLRKTLPHNPCSIAGTMSLLAGSELCDSGGKLLPPGAERMEDRELRSMFEGQGLLFGLGWWKWRDERGEYENERFGIDVGRAG</sequence>
<evidence type="ECO:0000256" key="1">
    <source>
        <dbReference type="SAM" id="MobiDB-lite"/>
    </source>
</evidence>
<gene>
    <name evidence="3" type="ORF">ACJ72_00692</name>
</gene>
<feature type="transmembrane region" description="Helical" evidence="2">
    <location>
        <begin position="170"/>
        <end position="187"/>
    </location>
</feature>
<keyword evidence="2" id="KW-1133">Transmembrane helix</keyword>
<dbReference type="PANTHER" id="PTHR37544:SF3">
    <property type="entry name" value="SPRAY"/>
    <property type="match status" value="1"/>
</dbReference>
<organism evidence="3 4">
    <name type="scientific">Emergomyces africanus</name>
    <dbReference type="NCBI Taxonomy" id="1955775"/>
    <lineage>
        <taxon>Eukaryota</taxon>
        <taxon>Fungi</taxon>
        <taxon>Dikarya</taxon>
        <taxon>Ascomycota</taxon>
        <taxon>Pezizomycotina</taxon>
        <taxon>Eurotiomycetes</taxon>
        <taxon>Eurotiomycetidae</taxon>
        <taxon>Onygenales</taxon>
        <taxon>Ajellomycetaceae</taxon>
        <taxon>Emergomyces</taxon>
    </lineage>
</organism>
<keyword evidence="4" id="KW-1185">Reference proteome</keyword>
<feature type="transmembrane region" description="Helical" evidence="2">
    <location>
        <begin position="749"/>
        <end position="768"/>
    </location>
</feature>
<reference evidence="3 4" key="1">
    <citation type="submission" date="2015-07" db="EMBL/GenBank/DDBJ databases">
        <title>Emmonsia species relationships and genome sequence.</title>
        <authorList>
            <person name="Cuomo C.A."/>
            <person name="Schwartz I.S."/>
            <person name="Kenyon C."/>
            <person name="de Hoog G.S."/>
            <person name="Govender N.P."/>
            <person name="Botha A."/>
            <person name="Moreno L."/>
            <person name="de Vries M."/>
            <person name="Munoz J.F."/>
            <person name="Stielow J.B."/>
        </authorList>
    </citation>
    <scope>NUCLEOTIDE SEQUENCE [LARGE SCALE GENOMIC DNA]</scope>
    <source>
        <strain evidence="3 4">CBS 136260</strain>
    </source>
</reference>
<dbReference type="Proteomes" id="UP000091918">
    <property type="component" value="Unassembled WGS sequence"/>
</dbReference>
<dbReference type="OrthoDB" id="5332281at2759"/>
<dbReference type="Pfam" id="PF11915">
    <property type="entry name" value="DUF3433"/>
    <property type="match status" value="2"/>
</dbReference>
<feature type="transmembrane region" description="Helical" evidence="2">
    <location>
        <begin position="789"/>
        <end position="808"/>
    </location>
</feature>
<evidence type="ECO:0000313" key="3">
    <source>
        <dbReference type="EMBL" id="OAX84939.1"/>
    </source>
</evidence>